<organism evidence="3 4">
    <name type="scientific">Albidovulum marisflavi</name>
    <dbReference type="NCBI Taxonomy" id="2984159"/>
    <lineage>
        <taxon>Bacteria</taxon>
        <taxon>Pseudomonadati</taxon>
        <taxon>Pseudomonadota</taxon>
        <taxon>Alphaproteobacteria</taxon>
        <taxon>Rhodobacterales</taxon>
        <taxon>Paracoccaceae</taxon>
        <taxon>Albidovulum</taxon>
    </lineage>
</organism>
<dbReference type="SUPFAM" id="SSF53850">
    <property type="entry name" value="Periplasmic binding protein-like II"/>
    <property type="match status" value="1"/>
</dbReference>
<evidence type="ECO:0000256" key="1">
    <source>
        <dbReference type="SAM" id="SignalP"/>
    </source>
</evidence>
<protein>
    <submittedName>
        <fullName evidence="3">Transporter substrate-binding domain-containing protein</fullName>
    </submittedName>
</protein>
<evidence type="ECO:0000259" key="2">
    <source>
        <dbReference type="PROSITE" id="PS51782"/>
    </source>
</evidence>
<dbReference type="RefSeq" id="WP_263736282.1">
    <property type="nucleotide sequence ID" value="NZ_JAOWKY010000007.1"/>
</dbReference>
<dbReference type="EMBL" id="JAOWKY010000007">
    <property type="protein sequence ID" value="MCV2870603.1"/>
    <property type="molecule type" value="Genomic_DNA"/>
</dbReference>
<dbReference type="InterPro" id="IPR018392">
    <property type="entry name" value="LysM"/>
</dbReference>
<keyword evidence="4" id="KW-1185">Reference proteome</keyword>
<proteinExistence type="predicted"/>
<accession>A0ABT2ZHT8</accession>
<dbReference type="Pfam" id="PF01476">
    <property type="entry name" value="LysM"/>
    <property type="match status" value="1"/>
</dbReference>
<dbReference type="PANTHER" id="PTHR35936">
    <property type="entry name" value="MEMBRANE-BOUND LYTIC MUREIN TRANSGLYCOSYLASE F"/>
    <property type="match status" value="1"/>
</dbReference>
<dbReference type="PANTHER" id="PTHR35936:SF35">
    <property type="entry name" value="L-CYSTINE-BINDING PROTEIN TCYJ"/>
    <property type="match status" value="1"/>
</dbReference>
<dbReference type="CDD" id="cd00118">
    <property type="entry name" value="LysM"/>
    <property type="match status" value="1"/>
</dbReference>
<comment type="caution">
    <text evidence="3">The sequence shown here is derived from an EMBL/GenBank/DDBJ whole genome shotgun (WGS) entry which is preliminary data.</text>
</comment>
<dbReference type="InterPro" id="IPR036779">
    <property type="entry name" value="LysM_dom_sf"/>
</dbReference>
<dbReference type="Gene3D" id="3.40.190.10">
    <property type="entry name" value="Periplasmic binding protein-like II"/>
    <property type="match status" value="2"/>
</dbReference>
<keyword evidence="1" id="KW-0732">Signal</keyword>
<evidence type="ECO:0000313" key="3">
    <source>
        <dbReference type="EMBL" id="MCV2870603.1"/>
    </source>
</evidence>
<feature type="domain" description="LysM" evidence="2">
    <location>
        <begin position="31"/>
        <end position="80"/>
    </location>
</feature>
<feature type="signal peptide" evidence="1">
    <location>
        <begin position="1"/>
        <end position="26"/>
    </location>
</feature>
<reference evidence="3 4" key="1">
    <citation type="submission" date="2022-10" db="EMBL/GenBank/DDBJ databases">
        <title>Defluviimonas sp. nov., isolated from ocean surface water.</title>
        <authorList>
            <person name="He W."/>
            <person name="Wang L."/>
            <person name="Zhang D.-F."/>
        </authorList>
    </citation>
    <scope>NUCLEOTIDE SEQUENCE [LARGE SCALE GENOMIC DNA]</scope>
    <source>
        <strain evidence="3 4">WL0002</strain>
    </source>
</reference>
<dbReference type="Gene3D" id="3.10.350.10">
    <property type="entry name" value="LysM domain"/>
    <property type="match status" value="1"/>
</dbReference>
<evidence type="ECO:0000313" key="4">
    <source>
        <dbReference type="Proteomes" id="UP001652542"/>
    </source>
</evidence>
<feature type="chain" id="PRO_5045288130" evidence="1">
    <location>
        <begin position="27"/>
        <end position="367"/>
    </location>
</feature>
<dbReference type="SMART" id="SM00257">
    <property type="entry name" value="LysM"/>
    <property type="match status" value="1"/>
</dbReference>
<dbReference type="PROSITE" id="PS51782">
    <property type="entry name" value="LYSM"/>
    <property type="match status" value="1"/>
</dbReference>
<name>A0ABT2ZHT8_9RHOB</name>
<sequence length="367" mass="39305">MEQRIQFFRVAAAGIAALLVGTSASAQEACTSYTVKAGDSLGTIAQSAYGTGEYQNIFNANRNVIGDDPANLVEGTVLNLPCEDGSIAGAASADAIIAEQTKIAASTPKSNAYEPPVKFLAGGNYAPFSDEGLSGGGFLVRLAETAMQRGGNTRGYQTAFVNDWGAHLETLLPTGAFDIGLGWFMPNCEKRDILSESMRYRCDQFDATLPVYEPVVGYYTMKDSPLAGATSFDAYKGKRICRMDGYFTFDLEEEGLTPPAIELMQPTLPSDCMEALVTGAVDVATMEIQSAADAIATLGISADVVENANLAKVVSMSFIAHKSNPFGKQYITMMNRGLSEMRNSGEWYAIISSTLKEHNDNLMKLAN</sequence>
<dbReference type="Proteomes" id="UP001652542">
    <property type="component" value="Unassembled WGS sequence"/>
</dbReference>
<gene>
    <name evidence="3" type="ORF">OEW28_18480</name>
</gene>